<reference evidence="1" key="1">
    <citation type="submission" date="2022-07" db="EMBL/GenBank/DDBJ databases">
        <title>Phylogenomic reconstructions and comparative analyses of Kickxellomycotina fungi.</title>
        <authorList>
            <person name="Reynolds N.K."/>
            <person name="Stajich J.E."/>
            <person name="Barry K."/>
            <person name="Grigoriev I.V."/>
            <person name="Crous P."/>
            <person name="Smith M.E."/>
        </authorList>
    </citation>
    <scope>NUCLEOTIDE SEQUENCE</scope>
    <source>
        <strain evidence="1">NBRC 100468</strain>
    </source>
</reference>
<gene>
    <name evidence="1" type="ORF">H4219_003733</name>
</gene>
<keyword evidence="2" id="KW-1185">Reference proteome</keyword>
<organism evidence="1 2">
    <name type="scientific">Mycoemilia scoparia</name>
    <dbReference type="NCBI Taxonomy" id="417184"/>
    <lineage>
        <taxon>Eukaryota</taxon>
        <taxon>Fungi</taxon>
        <taxon>Fungi incertae sedis</taxon>
        <taxon>Zoopagomycota</taxon>
        <taxon>Kickxellomycotina</taxon>
        <taxon>Kickxellomycetes</taxon>
        <taxon>Kickxellales</taxon>
        <taxon>Kickxellaceae</taxon>
        <taxon>Mycoemilia</taxon>
    </lineage>
</organism>
<name>A0A9W8DSY0_9FUNG</name>
<dbReference type="AlphaFoldDB" id="A0A9W8DSY0"/>
<sequence length="138" mass="15809">MVQKHSYLTDKDCKIIAGSIGKKRKIESYLDNDETSKATERGNNIINSFKITLTWLYEIFNGIRDKLKCKSRFIVDALFIMAKYIYEEKEYELTNEEAYNAARNIMTAFGFNLATVSQEKIDAFNQAQGIDQALGNKA</sequence>
<dbReference type="Proteomes" id="UP001150538">
    <property type="component" value="Unassembled WGS sequence"/>
</dbReference>
<comment type="caution">
    <text evidence="1">The sequence shown here is derived from an EMBL/GenBank/DDBJ whole genome shotgun (WGS) entry which is preliminary data.</text>
</comment>
<proteinExistence type="predicted"/>
<evidence type="ECO:0000313" key="1">
    <source>
        <dbReference type="EMBL" id="KAJ1916518.1"/>
    </source>
</evidence>
<protein>
    <submittedName>
        <fullName evidence="1">Uncharacterized protein</fullName>
    </submittedName>
</protein>
<evidence type="ECO:0000313" key="2">
    <source>
        <dbReference type="Proteomes" id="UP001150538"/>
    </source>
</evidence>
<dbReference type="EMBL" id="JANBPU010000100">
    <property type="protein sequence ID" value="KAJ1916518.1"/>
    <property type="molecule type" value="Genomic_DNA"/>
</dbReference>
<accession>A0A9W8DSY0</accession>